<protein>
    <submittedName>
        <fullName evidence="1">Uncharacterized protein</fullName>
    </submittedName>
</protein>
<evidence type="ECO:0000313" key="2">
    <source>
        <dbReference type="Proteomes" id="UP000184255"/>
    </source>
</evidence>
<evidence type="ECO:0000313" key="1">
    <source>
        <dbReference type="EMBL" id="CVK95378.1"/>
    </source>
</evidence>
<dbReference type="EMBL" id="FCQH01000007">
    <property type="protein sequence ID" value="CVK95378.1"/>
    <property type="molecule type" value="Genomic_DNA"/>
</dbReference>
<name>A0A1L7T9G8_FUSMA</name>
<proteinExistence type="predicted"/>
<sequence length="119" mass="13539">MLPNSRHSSSSSFLHRKSSRWISYSSVFGVSGPSLSSIQIHNGCPQTRIWWTAADFLQSHSPSRTVMGFGARNCRCGLEAVDYCCLCWYFWWSVCRLGCLGTGSFEHGSPRCFLFCRRR</sequence>
<accession>A0A1L7T9G8</accession>
<organism evidence="1 2">
    <name type="scientific">Fusarium mangiferae</name>
    <name type="common">Mango malformation disease fungus</name>
    <dbReference type="NCBI Taxonomy" id="192010"/>
    <lineage>
        <taxon>Eukaryota</taxon>
        <taxon>Fungi</taxon>
        <taxon>Dikarya</taxon>
        <taxon>Ascomycota</taxon>
        <taxon>Pezizomycotina</taxon>
        <taxon>Sordariomycetes</taxon>
        <taxon>Hypocreomycetidae</taxon>
        <taxon>Hypocreales</taxon>
        <taxon>Nectriaceae</taxon>
        <taxon>Fusarium</taxon>
        <taxon>Fusarium fujikuroi species complex</taxon>
    </lineage>
</organism>
<dbReference type="AlphaFoldDB" id="A0A1L7T9G8"/>
<dbReference type="RefSeq" id="XP_041683362.1">
    <property type="nucleotide sequence ID" value="XM_041832949.1"/>
</dbReference>
<dbReference type="GeneID" id="65092726"/>
<dbReference type="Proteomes" id="UP000184255">
    <property type="component" value="Unassembled WGS sequence"/>
</dbReference>
<gene>
    <name evidence="1" type="ORF">FMAN_13477</name>
</gene>
<dbReference type="VEuPathDB" id="FungiDB:FMAN_13477"/>
<reference evidence="2" key="1">
    <citation type="journal article" date="2016" name="Genome Biol. Evol.">
        <title>Comparative 'omics' of the Fusarium fujikuroi species complex highlights differences in genetic potential and metabolite synthesis.</title>
        <authorList>
            <person name="Niehaus E.-M."/>
            <person name="Muensterkoetter M."/>
            <person name="Proctor R.H."/>
            <person name="Brown D.W."/>
            <person name="Sharon A."/>
            <person name="Idan Y."/>
            <person name="Oren-Young L."/>
            <person name="Sieber C.M."/>
            <person name="Novak O."/>
            <person name="Pencik A."/>
            <person name="Tarkowska D."/>
            <person name="Hromadova K."/>
            <person name="Freeman S."/>
            <person name="Maymon M."/>
            <person name="Elazar M."/>
            <person name="Youssef S.A."/>
            <person name="El-Shabrawy E.S.M."/>
            <person name="Shalaby A.B.A."/>
            <person name="Houterman P."/>
            <person name="Brock N.L."/>
            <person name="Burkhardt I."/>
            <person name="Tsavkelova E.A."/>
            <person name="Dickschat J.S."/>
            <person name="Galuszka P."/>
            <person name="Gueldener U."/>
            <person name="Tudzynski B."/>
        </authorList>
    </citation>
    <scope>NUCLEOTIDE SEQUENCE [LARGE SCALE GENOMIC DNA]</scope>
    <source>
        <strain evidence="2">MRC7560</strain>
    </source>
</reference>
<keyword evidence="2" id="KW-1185">Reference proteome</keyword>
<comment type="caution">
    <text evidence="1">The sequence shown here is derived from an EMBL/GenBank/DDBJ whole genome shotgun (WGS) entry which is preliminary data.</text>
</comment>